<dbReference type="STRING" id="149040.A0A194XX25"/>
<keyword evidence="2 5" id="KW-0378">Hydrolase</keyword>
<evidence type="ECO:0000256" key="3">
    <source>
        <dbReference type="ARBA" id="ARBA00023239"/>
    </source>
</evidence>
<feature type="compositionally biased region" description="Low complexity" evidence="6">
    <location>
        <begin position="18"/>
        <end position="27"/>
    </location>
</feature>
<evidence type="ECO:0000313" key="8">
    <source>
        <dbReference type="Proteomes" id="UP000070700"/>
    </source>
</evidence>
<proteinExistence type="inferred from homology"/>
<comment type="similarity">
    <text evidence="5">Belongs to the 2H phosphoesterase superfamily. USB1 family.</text>
</comment>
<evidence type="ECO:0000256" key="1">
    <source>
        <dbReference type="ARBA" id="ARBA00022722"/>
    </source>
</evidence>
<dbReference type="GO" id="GO:1990838">
    <property type="term" value="F:poly(U)-specific exoribonuclease activity, producing 3' uridine cyclic phosphate ends"/>
    <property type="evidence" value="ECO:0007669"/>
    <property type="project" value="UniProtKB-UniRule"/>
</dbReference>
<feature type="active site" description="Proton donor/acceptor" evidence="5">
    <location>
        <position position="134"/>
    </location>
</feature>
<organism evidence="7 8">
    <name type="scientific">Mollisia scopiformis</name>
    <name type="common">Conifer needle endophyte fungus</name>
    <name type="synonym">Phialocephala scopiformis</name>
    <dbReference type="NCBI Taxonomy" id="149040"/>
    <lineage>
        <taxon>Eukaryota</taxon>
        <taxon>Fungi</taxon>
        <taxon>Dikarya</taxon>
        <taxon>Ascomycota</taxon>
        <taxon>Pezizomycotina</taxon>
        <taxon>Leotiomycetes</taxon>
        <taxon>Helotiales</taxon>
        <taxon>Mollisiaceae</taxon>
        <taxon>Mollisia</taxon>
    </lineage>
</organism>
<dbReference type="GeneID" id="28823607"/>
<dbReference type="PANTHER" id="PTHR13522:SF3">
    <property type="entry name" value="U6 SNRNA PHOSPHODIESTERASE 1"/>
    <property type="match status" value="1"/>
</dbReference>
<dbReference type="PANTHER" id="PTHR13522">
    <property type="entry name" value="U6 SNRNA PHOSPHODIESTERASE 1"/>
    <property type="match status" value="1"/>
</dbReference>
<dbReference type="Pfam" id="PF09749">
    <property type="entry name" value="HVSL"/>
    <property type="match status" value="1"/>
</dbReference>
<reference evidence="7 8" key="1">
    <citation type="submission" date="2015-10" db="EMBL/GenBank/DDBJ databases">
        <title>Full genome of DAOMC 229536 Phialocephala scopiformis, a fungal endophyte of spruce producing the potent anti-insectan compound rugulosin.</title>
        <authorList>
            <consortium name="DOE Joint Genome Institute"/>
            <person name="Walker A.K."/>
            <person name="Frasz S.L."/>
            <person name="Seifert K.A."/>
            <person name="Miller J.D."/>
            <person name="Mondo S.J."/>
            <person name="Labutti K."/>
            <person name="Lipzen A."/>
            <person name="Dockter R."/>
            <person name="Kennedy M."/>
            <person name="Grigoriev I.V."/>
            <person name="Spatafora J.W."/>
        </authorList>
    </citation>
    <scope>NUCLEOTIDE SEQUENCE [LARGE SCALE GENOMIC DNA]</scope>
    <source>
        <strain evidence="7 8">CBS 120377</strain>
    </source>
</reference>
<evidence type="ECO:0000256" key="4">
    <source>
        <dbReference type="ARBA" id="ARBA00023242"/>
    </source>
</evidence>
<dbReference type="InParanoid" id="A0A194XX25"/>
<keyword evidence="8" id="KW-1185">Reference proteome</keyword>
<gene>
    <name evidence="5" type="primary">USB1</name>
    <name evidence="7" type="ORF">LY89DRAFT_679489</name>
</gene>
<accession>A0A194XX25</accession>
<dbReference type="GO" id="GO:0034477">
    <property type="term" value="P:U6 snRNA 3'-end processing"/>
    <property type="evidence" value="ECO:0007669"/>
    <property type="project" value="UniProtKB-UniRule"/>
</dbReference>
<feature type="region of interest" description="Disordered" evidence="6">
    <location>
        <begin position="1"/>
        <end position="48"/>
    </location>
</feature>
<evidence type="ECO:0000256" key="5">
    <source>
        <dbReference type="HAMAP-Rule" id="MF_03040"/>
    </source>
</evidence>
<feature type="region of interest" description="Disordered" evidence="6">
    <location>
        <begin position="215"/>
        <end position="236"/>
    </location>
</feature>
<dbReference type="RefSeq" id="XP_018078687.1">
    <property type="nucleotide sequence ID" value="XM_018213881.1"/>
</dbReference>
<comment type="subcellular location">
    <subcellularLocation>
        <location evidence="5">Nucleus</location>
    </subcellularLocation>
</comment>
<keyword evidence="1 5" id="KW-0540">Nuclease</keyword>
<dbReference type="FunCoup" id="A0A194XX25">
    <property type="interactions" value="21"/>
</dbReference>
<evidence type="ECO:0000256" key="2">
    <source>
        <dbReference type="ARBA" id="ARBA00022801"/>
    </source>
</evidence>
<evidence type="ECO:0000313" key="7">
    <source>
        <dbReference type="EMBL" id="KUJ24332.1"/>
    </source>
</evidence>
<comment type="function">
    <text evidence="5">Phosphodiesterase responsible for the U6 snRNA 3' end processing. Acts as an exoribonuclease (RNase) responsible for trimming the poly(U) tract of the last nucleotides in the pre-U6 snRNA molecule, leading to the formation of mature U6 snRNA.</text>
</comment>
<dbReference type="OrthoDB" id="49151at2759"/>
<dbReference type="Proteomes" id="UP000070700">
    <property type="component" value="Unassembled WGS sequence"/>
</dbReference>
<dbReference type="AlphaFoldDB" id="A0A194XX25"/>
<sequence>MALVDYASSDEEDEIVESTSTSNANAAQSLKRKREESASDLPPLPSKFHDLYASTTRVSTRDDPSLHGGRKRVMPHVEGNWPTHLYIEWYPSTTEYSSLDALVSLLKDTWPPEATDLKVNSFLTSDLGAPLPLHISLSRSLGFSTEQKDEFVSAMERAIQSSTVRPFVVSFADLDWVSNFENTRWFLVLKVLKPDLNALNKLLHISNSVVQEHGQPPLYSKPATTKSDVKARNHSGKRRSINHNSALLYKDMQDLSSAFHISIAWTLTDPSQELLDLTKSAKLNHFDPVKQIQVVVEDIKVKIGNVVTSLPLPKSVNLGKSLFGA</sequence>
<evidence type="ECO:0000256" key="6">
    <source>
        <dbReference type="SAM" id="MobiDB-lite"/>
    </source>
</evidence>
<dbReference type="GO" id="GO:0005634">
    <property type="term" value="C:nucleus"/>
    <property type="evidence" value="ECO:0007669"/>
    <property type="project" value="UniProtKB-SubCell"/>
</dbReference>
<dbReference type="Gene3D" id="3.90.1140.10">
    <property type="entry name" value="Cyclic phosphodiesterase"/>
    <property type="match status" value="1"/>
</dbReference>
<dbReference type="EC" id="3.1.4.-" evidence="5"/>
<dbReference type="EMBL" id="KQ947404">
    <property type="protein sequence ID" value="KUJ24332.1"/>
    <property type="molecule type" value="Genomic_DNA"/>
</dbReference>
<dbReference type="KEGG" id="psco:LY89DRAFT_679489"/>
<protein>
    <recommendedName>
        <fullName evidence="5">U6 snRNA phosphodiesterase</fullName>
        <ecNumber evidence="5">3.1.4.-</ecNumber>
    </recommendedName>
</protein>
<keyword evidence="3" id="KW-0456">Lyase</keyword>
<dbReference type="GO" id="GO:0016829">
    <property type="term" value="F:lyase activity"/>
    <property type="evidence" value="ECO:0007669"/>
    <property type="project" value="UniProtKB-KW"/>
</dbReference>
<keyword evidence="4 5" id="KW-0539">Nucleus</keyword>
<name>A0A194XX25_MOLSC</name>
<dbReference type="InterPro" id="IPR027521">
    <property type="entry name" value="Usb1"/>
</dbReference>
<feature type="active site" description="Proton donor/acceptor" evidence="5">
    <location>
        <position position="260"/>
    </location>
</feature>
<dbReference type="HAMAP" id="MF_03040">
    <property type="entry name" value="USB1"/>
    <property type="match status" value="1"/>
</dbReference>